<dbReference type="Pfam" id="PF00096">
    <property type="entry name" value="zf-C2H2"/>
    <property type="match status" value="4"/>
</dbReference>
<feature type="region of interest" description="Disordered" evidence="12">
    <location>
        <begin position="910"/>
        <end position="966"/>
    </location>
</feature>
<reference evidence="14" key="3">
    <citation type="submission" date="2025-09" db="UniProtKB">
        <authorList>
            <consortium name="Ensembl"/>
        </authorList>
    </citation>
    <scope>IDENTIFICATION</scope>
</reference>
<feature type="compositionally biased region" description="Polar residues" evidence="12">
    <location>
        <begin position="1192"/>
        <end position="1203"/>
    </location>
</feature>
<evidence type="ECO:0000256" key="12">
    <source>
        <dbReference type="SAM" id="MobiDB-lite"/>
    </source>
</evidence>
<dbReference type="InterPro" id="IPR051967">
    <property type="entry name" value="Krueppel_C2H2-ZF"/>
</dbReference>
<feature type="compositionally biased region" description="Polar residues" evidence="12">
    <location>
        <begin position="267"/>
        <end position="286"/>
    </location>
</feature>
<feature type="compositionally biased region" description="Polar residues" evidence="12">
    <location>
        <begin position="606"/>
        <end position="621"/>
    </location>
</feature>
<dbReference type="PANTHER" id="PTHR45925">
    <property type="entry name" value="ZINC FINGER PROTEIN"/>
    <property type="match status" value="1"/>
</dbReference>
<feature type="compositionally biased region" description="Polar residues" evidence="12">
    <location>
        <begin position="235"/>
        <end position="252"/>
    </location>
</feature>
<feature type="region of interest" description="Disordered" evidence="12">
    <location>
        <begin position="699"/>
        <end position="805"/>
    </location>
</feature>
<feature type="domain" description="C2H2-type" evidence="13">
    <location>
        <begin position="293"/>
        <end position="321"/>
    </location>
</feature>
<dbReference type="GO" id="GO:0021549">
    <property type="term" value="P:cerebellum development"/>
    <property type="evidence" value="ECO:0007669"/>
    <property type="project" value="Ensembl"/>
</dbReference>
<evidence type="ECO:0000256" key="10">
    <source>
        <dbReference type="ARBA" id="ARBA00023242"/>
    </source>
</evidence>
<dbReference type="SUPFAM" id="SSF57667">
    <property type="entry name" value="beta-beta-alpha zinc fingers"/>
    <property type="match status" value="4"/>
</dbReference>
<dbReference type="InParanoid" id="A0A667XH79"/>
<keyword evidence="9" id="KW-0804">Transcription</keyword>
<dbReference type="Pfam" id="PF16606">
    <property type="entry name" value="zf-C2H2_assoc"/>
    <property type="match status" value="1"/>
</dbReference>
<dbReference type="GO" id="GO:0035176">
    <property type="term" value="P:social behavior"/>
    <property type="evidence" value="ECO:0007669"/>
    <property type="project" value="Ensembl"/>
</dbReference>
<dbReference type="Ensembl" id="ENSMMDT00005008617.1">
    <property type="protein sequence ID" value="ENSMMDP00005008376.1"/>
    <property type="gene ID" value="ENSMMDG00005004636.1"/>
</dbReference>
<feature type="domain" description="C2H2-type" evidence="13">
    <location>
        <begin position="393"/>
        <end position="420"/>
    </location>
</feature>
<feature type="domain" description="C2H2-type" evidence="13">
    <location>
        <begin position="365"/>
        <end position="392"/>
    </location>
</feature>
<dbReference type="SMART" id="SM00355">
    <property type="entry name" value="ZnF_C2H2"/>
    <property type="match status" value="10"/>
</dbReference>
<dbReference type="GO" id="GO:0005634">
    <property type="term" value="C:nucleus"/>
    <property type="evidence" value="ECO:0007669"/>
    <property type="project" value="UniProtKB-SubCell"/>
</dbReference>
<accession>A0A667XH79</accession>
<feature type="compositionally biased region" description="Basic and acidic residues" evidence="12">
    <location>
        <begin position="872"/>
        <end position="881"/>
    </location>
</feature>
<feature type="region of interest" description="Disordered" evidence="12">
    <location>
        <begin position="565"/>
        <end position="591"/>
    </location>
</feature>
<keyword evidence="4" id="KW-0677">Repeat</keyword>
<evidence type="ECO:0000256" key="1">
    <source>
        <dbReference type="ARBA" id="ARBA00004123"/>
    </source>
</evidence>
<reference evidence="14" key="2">
    <citation type="submission" date="2025-08" db="UniProtKB">
        <authorList>
            <consortium name="Ensembl"/>
        </authorList>
    </citation>
    <scope>IDENTIFICATION</scope>
</reference>
<dbReference type="GO" id="GO:0000981">
    <property type="term" value="F:DNA-binding transcription factor activity, RNA polymerase II-specific"/>
    <property type="evidence" value="ECO:0007669"/>
    <property type="project" value="TreeGrafter"/>
</dbReference>
<dbReference type="FunFam" id="3.30.160.60:FF:000625">
    <property type="entry name" value="Zinc finger protein 536"/>
    <property type="match status" value="1"/>
</dbReference>
<evidence type="ECO:0000313" key="15">
    <source>
        <dbReference type="Proteomes" id="UP000472263"/>
    </source>
</evidence>
<evidence type="ECO:0000256" key="7">
    <source>
        <dbReference type="ARBA" id="ARBA00023015"/>
    </source>
</evidence>
<feature type="region of interest" description="Disordered" evidence="12">
    <location>
        <begin position="1116"/>
        <end position="1285"/>
    </location>
</feature>
<feature type="domain" description="C2H2-type" evidence="13">
    <location>
        <begin position="802"/>
        <end position="829"/>
    </location>
</feature>
<name>A0A667XH79_9TELE</name>
<dbReference type="PANTHER" id="PTHR45925:SF2">
    <property type="entry name" value="ZINC FINGER PROTEIN 536"/>
    <property type="match status" value="1"/>
</dbReference>
<evidence type="ECO:0000256" key="9">
    <source>
        <dbReference type="ARBA" id="ARBA00023163"/>
    </source>
</evidence>
<dbReference type="GO" id="GO:0001662">
    <property type="term" value="P:behavioral fear response"/>
    <property type="evidence" value="ECO:0007669"/>
    <property type="project" value="Ensembl"/>
</dbReference>
<keyword evidence="6" id="KW-0862">Zinc</keyword>
<dbReference type="Proteomes" id="UP000472263">
    <property type="component" value="Chromosome 3"/>
</dbReference>
<feature type="compositionally biased region" description="Polar residues" evidence="12">
    <location>
        <begin position="1233"/>
        <end position="1242"/>
    </location>
</feature>
<feature type="domain" description="C2H2-type" evidence="13">
    <location>
        <begin position="680"/>
        <end position="707"/>
    </location>
</feature>
<organism evidence="14 15">
    <name type="scientific">Myripristis murdjan</name>
    <name type="common">pinecone soldierfish</name>
    <dbReference type="NCBI Taxonomy" id="586833"/>
    <lineage>
        <taxon>Eukaryota</taxon>
        <taxon>Metazoa</taxon>
        <taxon>Chordata</taxon>
        <taxon>Craniata</taxon>
        <taxon>Vertebrata</taxon>
        <taxon>Euteleostomi</taxon>
        <taxon>Actinopterygii</taxon>
        <taxon>Neopterygii</taxon>
        <taxon>Teleostei</taxon>
        <taxon>Neoteleostei</taxon>
        <taxon>Acanthomorphata</taxon>
        <taxon>Holocentriformes</taxon>
        <taxon>Holocentridae</taxon>
        <taxon>Myripristis</taxon>
    </lineage>
</organism>
<dbReference type="Pfam" id="PF13909">
    <property type="entry name" value="zf-H2C2_5"/>
    <property type="match status" value="1"/>
</dbReference>
<protein>
    <submittedName>
        <fullName evidence="14">Zinc finger protein 536</fullName>
    </submittedName>
</protein>
<feature type="compositionally biased region" description="Basic and acidic residues" evidence="12">
    <location>
        <begin position="925"/>
        <end position="940"/>
    </location>
</feature>
<dbReference type="PROSITE" id="PS00028">
    <property type="entry name" value="ZINC_FINGER_C2H2_1"/>
    <property type="match status" value="6"/>
</dbReference>
<dbReference type="PROSITE" id="PS50157">
    <property type="entry name" value="ZINC_FINGER_C2H2_2"/>
    <property type="match status" value="8"/>
</dbReference>
<evidence type="ECO:0000313" key="14">
    <source>
        <dbReference type="Ensembl" id="ENSMMDP00005008376.1"/>
    </source>
</evidence>
<keyword evidence="5 11" id="KW-0863">Zinc-finger</keyword>
<gene>
    <name evidence="14" type="primary">ZNF536</name>
</gene>
<dbReference type="GO" id="GO:0000978">
    <property type="term" value="F:RNA polymerase II cis-regulatory region sequence-specific DNA binding"/>
    <property type="evidence" value="ECO:0007669"/>
    <property type="project" value="TreeGrafter"/>
</dbReference>
<feature type="compositionally biased region" description="Low complexity" evidence="12">
    <location>
        <begin position="1272"/>
        <end position="1285"/>
    </location>
</feature>
<evidence type="ECO:0000256" key="3">
    <source>
        <dbReference type="ARBA" id="ARBA00022723"/>
    </source>
</evidence>
<evidence type="ECO:0000256" key="6">
    <source>
        <dbReference type="ARBA" id="ARBA00022833"/>
    </source>
</evidence>
<dbReference type="GeneTree" id="ENSGT00940000156397"/>
<feature type="region of interest" description="Disordered" evidence="12">
    <location>
        <begin position="853"/>
        <end position="888"/>
    </location>
</feature>
<feature type="compositionally biased region" description="Low complexity" evidence="12">
    <location>
        <begin position="1132"/>
        <end position="1145"/>
    </location>
</feature>
<sequence>MEDSSLCLGVSSAVPDADAHLSSAVLNGRYPISQKLHQLTAQLGHAFPDLHRPQQIPEEKAATPLDEKTHHAALASQPISSQMALLANQLNRDIDAGALSGLNGRVDLQQFLNGQNLGIMSQMNDIEDDARKNRKYPCPLCGKRFRFNSILSLHMRTHTGEKPFKCPYCDHRAAQKGNLKIHLRTHKLGNLGKGRGRVREENRLLHELEERAILRDKQMRGSGGLLQTAQALHQPPLSLNSSTNPHQQQQPGSACGLLTPSGLGTPDSLSQPSSSPKPGGTQDEQSLNTATGFRCTFCKGKFKKREELDRHIRILHKPYKCTLCEFAASQEEELISHVEKAHITAETTQGTGAGGASGEKMANEFRCEVCGQVFSQAWFLKGHMRKHKDSFEHCCQICGRRFKEPWFLKNHMKVHLNKLAIKSKPPQPSEQDLAAVNSMSSLAQEAHANLYSRYISCLQGGFLSPDKQGLSEQHQMLAKAGIAMKEKEMLGKLLGPMAAGMGHGLGENEKRSLLGCLNLVPPLKSSCMERLQAAAKVAEMDPLNSYQAWQIMARGMAMDRAFMPKEQQQQQHHMSHGQEDEMAGGGSAGAGVMASFSKEKHDYSLMASTESSKQKQLSEALQGSKAASGAMMSLKEDGGGYDSHRDFISHHGGAGAAGGLAGLGSPGLDYGLANLKDKPTECPDCGRVFRTYHQMVVHSRIHSKDRRGMEESLQQQGLEERRGSASDPESQSISRSTTPGSSNVTEESGAGGGHSQTGSIQDDSPHPSSPSSDVGEDLGKAAGSVQPSLSQHRERSLGSSSKDCPYCGKSFRTSHHLKVHLRIHTGEKPYRCPHCDYAGTQSASLKYHLERHHRERQNGAATTGPSSGHTPSAEHKEDHGKTASGGIFARPDVLRNVFKGMPPNLDFRGGPLLPHQWASPGMMSPRDRDRDRERADRHFDSASSAENMKTSADGPSSLVSTTTDSPASFSDLGRAYQSMMGNGVHFQGSLQAFMDSFVLNSMKKEMKDSQSPVQLHSQRYYDSGEPKAKRAASADPDREERAETKKNSESGKPGSQYEPLDLSVSVRPESASGSLPGSSVTIQDNVAWHGCLFCSFSTASLELMALHLQANHLGKAQQQRSDTGKELHGEASTTSSHHSSSTKTSGLTLDRDGERDGEKSQGGWNNHMDPPHNPFQNEFYRQFGGLYDGSPRANQEASSAGDDQTSDRGSCGEVEEDQGGSDDEVVKAGECSASETPSTTPKRQQRPNHSDEEEEEEGVGAGLAGSSSTMTPLSLVPQPQSQPLSLEKQWQQGLGLLSSSGGPPGLLKAEPQSHLEQQMNMNMLSVLRAYSNDNLAAYNGLGGGAGGAPMGGMKRPDAPAK</sequence>
<evidence type="ECO:0000256" key="8">
    <source>
        <dbReference type="ARBA" id="ARBA00023125"/>
    </source>
</evidence>
<feature type="region of interest" description="Disordered" evidence="12">
    <location>
        <begin position="235"/>
        <end position="286"/>
    </location>
</feature>
<feature type="compositionally biased region" description="Basic and acidic residues" evidence="12">
    <location>
        <begin position="1149"/>
        <end position="1159"/>
    </location>
</feature>
<feature type="compositionally biased region" description="Polar residues" evidence="12">
    <location>
        <begin position="941"/>
        <end position="966"/>
    </location>
</feature>
<dbReference type="InterPro" id="IPR036236">
    <property type="entry name" value="Znf_C2H2_sf"/>
</dbReference>
<feature type="domain" description="C2H2-type" evidence="13">
    <location>
        <begin position="830"/>
        <end position="857"/>
    </location>
</feature>
<dbReference type="FunFam" id="3.30.160.60:FF:000615">
    <property type="entry name" value="Zinc finger protein 536"/>
    <property type="match status" value="1"/>
</dbReference>
<evidence type="ECO:0000256" key="2">
    <source>
        <dbReference type="ARBA" id="ARBA00006991"/>
    </source>
</evidence>
<feature type="compositionally biased region" description="Acidic residues" evidence="12">
    <location>
        <begin position="1213"/>
        <end position="1223"/>
    </location>
</feature>
<feature type="compositionally biased region" description="Basic and acidic residues" evidence="12">
    <location>
        <begin position="1035"/>
        <end position="1049"/>
    </location>
</feature>
<keyword evidence="10" id="KW-0539">Nucleus</keyword>
<evidence type="ECO:0000259" key="13">
    <source>
        <dbReference type="PROSITE" id="PS50157"/>
    </source>
</evidence>
<dbReference type="Gene3D" id="3.30.160.60">
    <property type="entry name" value="Classic Zinc Finger"/>
    <property type="match status" value="7"/>
</dbReference>
<feature type="domain" description="C2H2-type" evidence="13">
    <location>
        <begin position="136"/>
        <end position="163"/>
    </location>
</feature>
<evidence type="ECO:0000256" key="5">
    <source>
        <dbReference type="ARBA" id="ARBA00022771"/>
    </source>
</evidence>
<reference evidence="14" key="1">
    <citation type="submission" date="2019-06" db="EMBL/GenBank/DDBJ databases">
        <authorList>
            <consortium name="Wellcome Sanger Institute Data Sharing"/>
        </authorList>
    </citation>
    <scope>NUCLEOTIDE SEQUENCE [LARGE SCALE GENOMIC DNA]</scope>
</reference>
<feature type="region of interest" description="Disordered" evidence="12">
    <location>
        <begin position="1005"/>
        <end position="1059"/>
    </location>
</feature>
<evidence type="ECO:0000256" key="11">
    <source>
        <dbReference type="PROSITE-ProRule" id="PRU00042"/>
    </source>
</evidence>
<feature type="region of interest" description="Disordered" evidence="12">
    <location>
        <begin position="604"/>
        <end position="624"/>
    </location>
</feature>
<keyword evidence="8" id="KW-0238">DNA-binding</keyword>
<feature type="compositionally biased region" description="Polar residues" evidence="12">
    <location>
        <begin position="859"/>
        <end position="870"/>
    </location>
</feature>
<keyword evidence="7" id="KW-0805">Transcription regulation</keyword>
<dbReference type="GO" id="GO:0008270">
    <property type="term" value="F:zinc ion binding"/>
    <property type="evidence" value="ECO:0007669"/>
    <property type="project" value="UniProtKB-KW"/>
</dbReference>
<dbReference type="FunFam" id="3.30.160.60:FF:000075">
    <property type="entry name" value="Putative zinc finger protein 536"/>
    <property type="match status" value="2"/>
</dbReference>
<proteinExistence type="inferred from homology"/>
<feature type="compositionally biased region" description="Polar residues" evidence="12">
    <location>
        <begin position="727"/>
        <end position="746"/>
    </location>
</feature>
<evidence type="ECO:0000256" key="4">
    <source>
        <dbReference type="ARBA" id="ARBA00022737"/>
    </source>
</evidence>
<keyword evidence="15" id="KW-1185">Reference proteome</keyword>
<keyword evidence="3" id="KW-0479">Metal-binding</keyword>
<dbReference type="InterPro" id="IPR013087">
    <property type="entry name" value="Znf_C2H2_type"/>
</dbReference>
<comment type="subcellular location">
    <subcellularLocation>
        <location evidence="1">Nucleus</location>
    </subcellularLocation>
</comment>
<feature type="domain" description="C2H2-type" evidence="13">
    <location>
        <begin position="164"/>
        <end position="186"/>
    </location>
</feature>
<comment type="similarity">
    <text evidence="2">Belongs to the krueppel C2H2-type zinc-finger protein family.</text>
</comment>